<dbReference type="EMBL" id="CP081864">
    <property type="protein sequence ID" value="QZN97803.1"/>
    <property type="molecule type" value="Genomic_DNA"/>
</dbReference>
<accession>A0ABX9ASW5</accession>
<reference evidence="1 2" key="1">
    <citation type="submission" date="2021-08" db="EMBL/GenBank/DDBJ databases">
        <title>Culture and genomic analysis of Symbiopectobacterium purcellii sp. nov. gen. nov., isolated from the leafhopper Empoasca decipiens.</title>
        <authorList>
            <person name="Nadal-Jimenez P."/>
            <person name="Siozios S."/>
            <person name="Halliday N."/>
            <person name="Camara M."/>
            <person name="Hurst G.D.D."/>
        </authorList>
    </citation>
    <scope>NUCLEOTIDE SEQUENCE [LARGE SCALE GENOMIC DNA]</scope>
    <source>
        <strain evidence="1 2">SyEd1</strain>
    </source>
</reference>
<evidence type="ECO:0000313" key="2">
    <source>
        <dbReference type="Proteomes" id="UP000825886"/>
    </source>
</evidence>
<protein>
    <submittedName>
        <fullName evidence="1">Uncharacterized protein</fullName>
    </submittedName>
</protein>
<dbReference type="Pfam" id="PF05810">
    <property type="entry name" value="NinF"/>
    <property type="match status" value="1"/>
</dbReference>
<dbReference type="InterPro" id="IPR008712">
    <property type="entry name" value="NinF"/>
</dbReference>
<dbReference type="Proteomes" id="UP000825886">
    <property type="component" value="Chromosome"/>
</dbReference>
<name>A0ABX9ASW5_9ENTR</name>
<keyword evidence="2" id="KW-1185">Reference proteome</keyword>
<proteinExistence type="predicted"/>
<evidence type="ECO:0000313" key="1">
    <source>
        <dbReference type="EMBL" id="QZN97803.1"/>
    </source>
</evidence>
<organism evidence="1 2">
    <name type="scientific">Symbiopectobacterium purcellii</name>
    <dbReference type="NCBI Taxonomy" id="2871826"/>
    <lineage>
        <taxon>Bacteria</taxon>
        <taxon>Pseudomonadati</taxon>
        <taxon>Pseudomonadota</taxon>
        <taxon>Gammaproteobacteria</taxon>
        <taxon>Enterobacterales</taxon>
        <taxon>Enterobacteriaceae</taxon>
    </lineage>
</organism>
<gene>
    <name evidence="1" type="ORF">K6K13_11155</name>
</gene>
<sequence>MQTDYEQYERESVGRAGYCPCGRQMKPDEAHVCDECARLLLEGEVTERVRIENGES</sequence>